<feature type="compositionally biased region" description="Basic and acidic residues" evidence="1">
    <location>
        <begin position="7"/>
        <end position="19"/>
    </location>
</feature>
<accession>A0ABV6TI06</accession>
<evidence type="ECO:0000313" key="3">
    <source>
        <dbReference type="Proteomes" id="UP001589887"/>
    </source>
</evidence>
<sequence>MAGLHVIRGDAEGSRRRPGAELASNPSLVTMSFSSVRLAGADPSSDTLQEWTVALMALDDDEDEVEIGCLRLYRLCDYTGYSRILAADEVSGDLLHIAETVLDGEAYSDAFEKAVEMPVGDLLILDEVVLARPWRGFRLGPVFAQEAIVRLQGGCCAVACAPGAGEPPADGREPTREEWRAAGMKIAALWQTIGFQPFKDGVYLHDTACDHDELLLARRADLDRLSAEYRSARC</sequence>
<comment type="caution">
    <text evidence="2">The sequence shown here is derived from an EMBL/GenBank/DDBJ whole genome shotgun (WGS) entry which is preliminary data.</text>
</comment>
<organism evidence="2 3">
    <name type="scientific">Streptomyces noboritoensis</name>
    <dbReference type="NCBI Taxonomy" id="67337"/>
    <lineage>
        <taxon>Bacteria</taxon>
        <taxon>Bacillati</taxon>
        <taxon>Actinomycetota</taxon>
        <taxon>Actinomycetes</taxon>
        <taxon>Kitasatosporales</taxon>
        <taxon>Streptomycetaceae</taxon>
        <taxon>Streptomyces</taxon>
    </lineage>
</organism>
<evidence type="ECO:0000256" key="1">
    <source>
        <dbReference type="SAM" id="MobiDB-lite"/>
    </source>
</evidence>
<dbReference type="Proteomes" id="UP001589887">
    <property type="component" value="Unassembled WGS sequence"/>
</dbReference>
<evidence type="ECO:0000313" key="2">
    <source>
        <dbReference type="EMBL" id="MFC0844759.1"/>
    </source>
</evidence>
<name>A0ABV6TI06_9ACTN</name>
<gene>
    <name evidence="2" type="ORF">ACFH04_13725</name>
</gene>
<evidence type="ECO:0008006" key="4">
    <source>
        <dbReference type="Google" id="ProtNLM"/>
    </source>
</evidence>
<feature type="region of interest" description="Disordered" evidence="1">
    <location>
        <begin position="1"/>
        <end position="22"/>
    </location>
</feature>
<reference evidence="2 3" key="1">
    <citation type="submission" date="2024-09" db="EMBL/GenBank/DDBJ databases">
        <authorList>
            <person name="Sun Q."/>
            <person name="Mori K."/>
        </authorList>
    </citation>
    <scope>NUCLEOTIDE SEQUENCE [LARGE SCALE GENOMIC DNA]</scope>
    <source>
        <strain evidence="2 3">JCM 4557</strain>
    </source>
</reference>
<keyword evidence="3" id="KW-1185">Reference proteome</keyword>
<dbReference type="EMBL" id="JBHMQV010000009">
    <property type="protein sequence ID" value="MFC0844759.1"/>
    <property type="molecule type" value="Genomic_DNA"/>
</dbReference>
<dbReference type="RefSeq" id="WP_394319221.1">
    <property type="nucleotide sequence ID" value="NZ_JBHMQV010000009.1"/>
</dbReference>
<protein>
    <recommendedName>
        <fullName evidence="4">GNAT family N-acetyltransferase</fullName>
    </recommendedName>
</protein>
<proteinExistence type="predicted"/>